<proteinExistence type="predicted"/>
<keyword evidence="1" id="KW-0233">DNA recombination</keyword>
<dbReference type="InterPro" id="IPR013762">
    <property type="entry name" value="Integrase-like_cat_sf"/>
</dbReference>
<evidence type="ECO:0000313" key="3">
    <source>
        <dbReference type="Proteomes" id="UP000027855"/>
    </source>
</evidence>
<reference evidence="2 3" key="1">
    <citation type="submission" date="2014-04" db="EMBL/GenBank/DDBJ databases">
        <title>Variable characteristics of bacteriocin-producing Streptococcus salivarius strains isolated from Malaysian subjects.</title>
        <authorList>
            <person name="Philip K."/>
            <person name="Barbour A."/>
        </authorList>
    </citation>
    <scope>NUCLEOTIDE SEQUENCE [LARGE SCALE GENOMIC DNA]</scope>
    <source>
        <strain evidence="2 3">NU10</strain>
    </source>
</reference>
<dbReference type="Gene3D" id="1.10.443.10">
    <property type="entry name" value="Intergrase catalytic core"/>
    <property type="match status" value="1"/>
</dbReference>
<feature type="non-terminal residue" evidence="2">
    <location>
        <position position="1"/>
    </location>
</feature>
<gene>
    <name evidence="2" type="ORF">DL07_06635</name>
</gene>
<dbReference type="Proteomes" id="UP000027855">
    <property type="component" value="Unassembled WGS sequence"/>
</dbReference>
<evidence type="ECO:0000313" key="2">
    <source>
        <dbReference type="EMBL" id="KEO43820.1"/>
    </source>
</evidence>
<accession>A0A074IUR7</accession>
<name>A0A074IUR7_STRSL</name>
<dbReference type="SUPFAM" id="SSF56349">
    <property type="entry name" value="DNA breaking-rejoining enzymes"/>
    <property type="match status" value="1"/>
</dbReference>
<dbReference type="AlphaFoldDB" id="A0A074IUR7"/>
<protein>
    <submittedName>
        <fullName evidence="2">Uncharacterized protein</fullName>
    </submittedName>
</protein>
<sequence length="506" mass="59628">NVALILAIYHLNKFRYKRFYEQVFQLSFDDFLTYLKSFLVLSMEHHVLISLQTFLRDIKRLIKETSWDIDFNVEHIKIYNPSICIDFLSTLPCLEDNELTQLIEQLDELLTVSYQLNTKKQRKLAQFQSYFLFNDILNDYWVKPLSDEERLFYYPLYLWWQITAVVPLRPREFLLTQRNCLTEKDGKYYLTLRRNNLKGKDKGVSHKISEDYYLTTYEVPFKLASEIINYLELTKDLSSTQLDTLFVTDSHYRKWKRVTGTKNRFLTYSNLNTILKYFFNEVVSQQYGYFVHHINFPNKLDEHEINFIHIGDTRHIAMINLIAEGASPVTAMLLAGHDSVTTSSHYFSNLSQFIECRSYQLYRKLTNSQTSYAISKTQHKYTVNKNYVSLDNKGRCYSPRFAEGDYSDCLKVISSHAELGACTSCPFYRKAGKDYFSMDKSFKKSIDEEALIVDEAIKRVRRGKGNIEDIGEALLKLKTVSHSYQEYLTEKQLSLQEFSNGEKEVY</sequence>
<dbReference type="EMBL" id="JJMT01000026">
    <property type="protein sequence ID" value="KEO43820.1"/>
    <property type="molecule type" value="Genomic_DNA"/>
</dbReference>
<comment type="caution">
    <text evidence="2">The sequence shown here is derived from an EMBL/GenBank/DDBJ whole genome shotgun (WGS) entry which is preliminary data.</text>
</comment>
<dbReference type="InterPro" id="IPR011010">
    <property type="entry name" value="DNA_brk_join_enz"/>
</dbReference>
<evidence type="ECO:0000256" key="1">
    <source>
        <dbReference type="ARBA" id="ARBA00023172"/>
    </source>
</evidence>
<organism evidence="2 3">
    <name type="scientific">Streptococcus salivarius</name>
    <dbReference type="NCBI Taxonomy" id="1304"/>
    <lineage>
        <taxon>Bacteria</taxon>
        <taxon>Bacillati</taxon>
        <taxon>Bacillota</taxon>
        <taxon>Bacilli</taxon>
        <taxon>Lactobacillales</taxon>
        <taxon>Streptococcaceae</taxon>
        <taxon>Streptococcus</taxon>
    </lineage>
</organism>
<dbReference type="RefSeq" id="WP_037603292.1">
    <property type="nucleotide sequence ID" value="NZ_JJMT01000026.1"/>
</dbReference>
<dbReference type="GO" id="GO:0003677">
    <property type="term" value="F:DNA binding"/>
    <property type="evidence" value="ECO:0007669"/>
    <property type="project" value="InterPro"/>
</dbReference>
<dbReference type="GO" id="GO:0006310">
    <property type="term" value="P:DNA recombination"/>
    <property type="evidence" value="ECO:0007669"/>
    <property type="project" value="UniProtKB-KW"/>
</dbReference>
<dbReference type="GO" id="GO:0015074">
    <property type="term" value="P:DNA integration"/>
    <property type="evidence" value="ECO:0007669"/>
    <property type="project" value="InterPro"/>
</dbReference>